<dbReference type="Proteomes" id="UP000327157">
    <property type="component" value="Chromosome 4"/>
</dbReference>
<reference evidence="4" key="2">
    <citation type="submission" date="2019-10" db="EMBL/GenBank/DDBJ databases">
        <title>A de novo genome assembly of a pear dwarfing rootstock.</title>
        <authorList>
            <person name="Wang F."/>
            <person name="Wang J."/>
            <person name="Li S."/>
            <person name="Zhang Y."/>
            <person name="Fang M."/>
            <person name="Ma L."/>
            <person name="Zhao Y."/>
            <person name="Jiang S."/>
        </authorList>
    </citation>
    <scope>NUCLEOTIDE SEQUENCE [LARGE SCALE GENOMIC DNA]</scope>
</reference>
<reference evidence="3 4" key="3">
    <citation type="submission" date="2019-11" db="EMBL/GenBank/DDBJ databases">
        <title>A de novo genome assembly of a pear dwarfing rootstock.</title>
        <authorList>
            <person name="Wang F."/>
            <person name="Wang J."/>
            <person name="Li S."/>
            <person name="Zhang Y."/>
            <person name="Fang M."/>
            <person name="Ma L."/>
            <person name="Zhao Y."/>
            <person name="Jiang S."/>
        </authorList>
    </citation>
    <scope>NUCLEOTIDE SEQUENCE [LARGE SCALE GENOMIC DNA]</scope>
    <source>
        <strain evidence="3">S2</strain>
        <tissue evidence="3">Leaf</tissue>
    </source>
</reference>
<keyword evidence="4" id="KW-1185">Reference proteome</keyword>
<comment type="caution">
    <text evidence="3">The sequence shown here is derived from an EMBL/GenBank/DDBJ whole genome shotgun (WGS) entry which is preliminary data.</text>
</comment>
<gene>
    <name evidence="3" type="ORF">D8674_024364</name>
</gene>
<dbReference type="OrthoDB" id="432685at2759"/>
<accession>A0A5N5H7S2</accession>
<protein>
    <recommendedName>
        <fullName evidence="2">Oxidoreductase-like domain-containing protein</fullName>
    </recommendedName>
</protein>
<evidence type="ECO:0000313" key="3">
    <source>
        <dbReference type="EMBL" id="KAB2622182.1"/>
    </source>
</evidence>
<evidence type="ECO:0000256" key="1">
    <source>
        <dbReference type="SAM" id="MobiDB-lite"/>
    </source>
</evidence>
<name>A0A5N5H7S2_9ROSA</name>
<dbReference type="EMBL" id="SMOL01000231">
    <property type="protein sequence ID" value="KAB2622182.1"/>
    <property type="molecule type" value="Genomic_DNA"/>
</dbReference>
<reference evidence="3 4" key="1">
    <citation type="submission" date="2019-09" db="EMBL/GenBank/DDBJ databases">
        <authorList>
            <person name="Ou C."/>
        </authorList>
    </citation>
    <scope>NUCLEOTIDE SEQUENCE [LARGE SCALE GENOMIC DNA]</scope>
    <source>
        <strain evidence="3">S2</strain>
        <tissue evidence="3">Leaf</tissue>
    </source>
</reference>
<organism evidence="3 4">
    <name type="scientific">Pyrus ussuriensis x Pyrus communis</name>
    <dbReference type="NCBI Taxonomy" id="2448454"/>
    <lineage>
        <taxon>Eukaryota</taxon>
        <taxon>Viridiplantae</taxon>
        <taxon>Streptophyta</taxon>
        <taxon>Embryophyta</taxon>
        <taxon>Tracheophyta</taxon>
        <taxon>Spermatophyta</taxon>
        <taxon>Magnoliopsida</taxon>
        <taxon>eudicotyledons</taxon>
        <taxon>Gunneridae</taxon>
        <taxon>Pentapetalae</taxon>
        <taxon>rosids</taxon>
        <taxon>fabids</taxon>
        <taxon>Rosales</taxon>
        <taxon>Rosaceae</taxon>
        <taxon>Amygdaloideae</taxon>
        <taxon>Maleae</taxon>
        <taxon>Pyrus</taxon>
    </lineage>
</organism>
<sequence length="51" mass="5512">MADRGGHTAPTIKSANKITAATPPEKPELRDCCGNGCFRCVWNAYSDKEEA</sequence>
<feature type="region of interest" description="Disordered" evidence="1">
    <location>
        <begin position="1"/>
        <end position="28"/>
    </location>
</feature>
<dbReference type="AlphaFoldDB" id="A0A5N5H7S2"/>
<proteinExistence type="predicted"/>
<dbReference type="Pfam" id="PF09791">
    <property type="entry name" value="Oxidored-like"/>
    <property type="match status" value="1"/>
</dbReference>
<evidence type="ECO:0000313" key="4">
    <source>
        <dbReference type="Proteomes" id="UP000327157"/>
    </source>
</evidence>
<dbReference type="InterPro" id="IPR019180">
    <property type="entry name" value="Oxidoreductase-like_N"/>
</dbReference>
<evidence type="ECO:0000259" key="2">
    <source>
        <dbReference type="Pfam" id="PF09791"/>
    </source>
</evidence>
<feature type="domain" description="Oxidoreductase-like" evidence="2">
    <location>
        <begin position="22"/>
        <end position="48"/>
    </location>
</feature>